<dbReference type="AlphaFoldDB" id="A0A8S1HBL5"/>
<evidence type="ECO:0000313" key="2">
    <source>
        <dbReference type="EMBL" id="CAD6194036.1"/>
    </source>
</evidence>
<feature type="region of interest" description="Disordered" evidence="1">
    <location>
        <begin position="1"/>
        <end position="138"/>
    </location>
</feature>
<accession>A0A8S1HBL5</accession>
<dbReference type="InterPro" id="IPR008569">
    <property type="entry name" value="DUF851"/>
</dbReference>
<feature type="compositionally biased region" description="Basic and acidic residues" evidence="1">
    <location>
        <begin position="120"/>
        <end position="137"/>
    </location>
</feature>
<evidence type="ECO:0000313" key="3">
    <source>
        <dbReference type="Proteomes" id="UP000835052"/>
    </source>
</evidence>
<keyword evidence="3" id="KW-1185">Reference proteome</keyword>
<dbReference type="EMBL" id="CAJGYM010000040">
    <property type="protein sequence ID" value="CAD6194036.1"/>
    <property type="molecule type" value="Genomic_DNA"/>
</dbReference>
<organism evidence="2 3">
    <name type="scientific">Caenorhabditis auriculariae</name>
    <dbReference type="NCBI Taxonomy" id="2777116"/>
    <lineage>
        <taxon>Eukaryota</taxon>
        <taxon>Metazoa</taxon>
        <taxon>Ecdysozoa</taxon>
        <taxon>Nematoda</taxon>
        <taxon>Chromadorea</taxon>
        <taxon>Rhabditida</taxon>
        <taxon>Rhabditina</taxon>
        <taxon>Rhabditomorpha</taxon>
        <taxon>Rhabditoidea</taxon>
        <taxon>Rhabditidae</taxon>
        <taxon>Peloderinae</taxon>
        <taxon>Caenorhabditis</taxon>
    </lineage>
</organism>
<dbReference type="Pfam" id="PF05867">
    <property type="entry name" value="DUF851"/>
    <property type="match status" value="1"/>
</dbReference>
<comment type="caution">
    <text evidence="2">The sequence shown here is derived from an EMBL/GenBank/DDBJ whole genome shotgun (WGS) entry which is preliminary data.</text>
</comment>
<sequence length="565" mass="63300">MTNRMPNKGSAEKKYGKQTKSVSEIDDKTSTTKTQKTIRKVEPKNSMKSQAVVRKKRNEEYPTKNSREPSEAKSSNVRQKKKISKPSHESTKSTTQKQKPSREQSRDPNSCQQSSSAKKASSEKAVEVASQEKEDNLKSNLSGRLREFGKNMRKFVNRPIDASNLKRLSEKAREKQMNSAKIAPRSGESVFVSRKTLPVLESDPGLEKTAEEEDFEQPKSDGRSIMLVANNFDNNGKLMIRGMPFWTFPRQPTTEDQKGIEESVEVDADVILQVNDGTIKLKSMPCMPISLDPLAEVDVLKRRDKSFFNRDVIFANTLRSTINLCETITVLTDEKSRAERPKKLLISEPVKAKVYQKNSKDKFKVREEKFAPCMFDKMEKHQRPAAPNRSQQLFSDAADNPSVSVLVVLRVDLFGPLLSILYYAMLFSTLSLAFLVLSLDVSVAEEVDSLWCQQGERKTYKPIQCPEQTVECFKFVCSGIEEGFNTRGCGVSVLTTAAGLPEESCHQAQSVCEQLGGNSSCSLCHDKHLCNSSFLSVPFLAAPLLMLIKYHPEASCPSAKKSHEA</sequence>
<gene>
    <name evidence="2" type="ORF">CAUJ_LOCUS9955</name>
</gene>
<dbReference type="Proteomes" id="UP000835052">
    <property type="component" value="Unassembled WGS sequence"/>
</dbReference>
<proteinExistence type="predicted"/>
<protein>
    <submittedName>
        <fullName evidence="2">Uncharacterized protein</fullName>
    </submittedName>
</protein>
<feature type="compositionally biased region" description="Basic and acidic residues" evidence="1">
    <location>
        <begin position="57"/>
        <end position="71"/>
    </location>
</feature>
<evidence type="ECO:0000256" key="1">
    <source>
        <dbReference type="SAM" id="MobiDB-lite"/>
    </source>
</evidence>
<reference evidence="2" key="1">
    <citation type="submission" date="2020-10" db="EMBL/GenBank/DDBJ databases">
        <authorList>
            <person name="Kikuchi T."/>
        </authorList>
    </citation>
    <scope>NUCLEOTIDE SEQUENCE</scope>
    <source>
        <strain evidence="2">NKZ352</strain>
    </source>
</reference>
<name>A0A8S1HBL5_9PELO</name>
<dbReference type="OrthoDB" id="5804138at2759"/>